<feature type="compositionally biased region" description="Low complexity" evidence="1">
    <location>
        <begin position="174"/>
        <end position="185"/>
    </location>
</feature>
<name>A0A9W9EPM1_9EURO</name>
<evidence type="ECO:0000313" key="2">
    <source>
        <dbReference type="EMBL" id="KAJ5085688.1"/>
    </source>
</evidence>
<evidence type="ECO:0000256" key="1">
    <source>
        <dbReference type="SAM" id="MobiDB-lite"/>
    </source>
</evidence>
<sequence length="556" mass="61353">MDSRPNFSRHRIAVLEEEDVETFVAFSEYAYTGDYVVPQLPVTRQEHRTSVAEGAHSPGGHSWRGTYRSSSMSSAIPPPAPSPPPESVDGGSQVKAEPEPEPEPAPEPAPEPEAQSGTQHEAEPTPAIMENTAAEAQAEAEAEDATEADVAEKEEEHARPKEDSGELEAEELELQQQTESSPLLQADEHDNPEPSNETDEWAQWDTTTTATKKSKNKKKDKKKKNSTEVEEHLANLTPPTTPPVQVAELAPEEATAEPVESVDVEPTAEQITGEPSEETPEGPAAEPAAESQTTPEPETAKTERWEEAACTPDDEKPSSEGWAETADQNTVDEPIDPPKPTPVIDMSFAKQPDSSPRTPGMSLWDEFSALQYNVDARITPQQRDFAEDPVEIPYLTFHAKVYVFATKYLIPALAQLCLRKLHHDLLHLSFEESTDQMDPYQDTTQQLGGLAAQQALRVLDLMRYAYTKTTRLEPISPTLATQLRENELRRLVVHYAACKVKELSRYHSPGDSEATSPSLCPVDVRVGERNDSAPKSLRALLDLTPELASDLVYRMM</sequence>
<feature type="compositionally biased region" description="Low complexity" evidence="1">
    <location>
        <begin position="281"/>
        <end position="291"/>
    </location>
</feature>
<comment type="caution">
    <text evidence="2">The sequence shown here is derived from an EMBL/GenBank/DDBJ whole genome shotgun (WGS) entry which is preliminary data.</text>
</comment>
<dbReference type="EMBL" id="JAPQKI010000010">
    <property type="protein sequence ID" value="KAJ5085688.1"/>
    <property type="molecule type" value="Genomic_DNA"/>
</dbReference>
<reference evidence="2" key="2">
    <citation type="journal article" date="2023" name="IMA Fungus">
        <title>Comparative genomic study of the Penicillium genus elucidates a diverse pangenome and 15 lateral gene transfer events.</title>
        <authorList>
            <person name="Petersen C."/>
            <person name="Sorensen T."/>
            <person name="Nielsen M.R."/>
            <person name="Sondergaard T.E."/>
            <person name="Sorensen J.L."/>
            <person name="Fitzpatrick D.A."/>
            <person name="Frisvad J.C."/>
            <person name="Nielsen K.L."/>
        </authorList>
    </citation>
    <scope>NUCLEOTIDE SEQUENCE</scope>
    <source>
        <strain evidence="2">IBT 30761</strain>
    </source>
</reference>
<dbReference type="OrthoDB" id="448954at2759"/>
<dbReference type="GeneID" id="81361929"/>
<feature type="compositionally biased region" description="Basic residues" evidence="1">
    <location>
        <begin position="212"/>
        <end position="224"/>
    </location>
</feature>
<dbReference type="AlphaFoldDB" id="A0A9W9EPM1"/>
<feature type="compositionally biased region" description="Pro residues" evidence="1">
    <location>
        <begin position="76"/>
        <end position="86"/>
    </location>
</feature>
<keyword evidence="3" id="KW-1185">Reference proteome</keyword>
<evidence type="ECO:0008006" key="4">
    <source>
        <dbReference type="Google" id="ProtNLM"/>
    </source>
</evidence>
<organism evidence="2 3">
    <name type="scientific">Penicillium argentinense</name>
    <dbReference type="NCBI Taxonomy" id="1131581"/>
    <lineage>
        <taxon>Eukaryota</taxon>
        <taxon>Fungi</taxon>
        <taxon>Dikarya</taxon>
        <taxon>Ascomycota</taxon>
        <taxon>Pezizomycotina</taxon>
        <taxon>Eurotiomycetes</taxon>
        <taxon>Eurotiomycetidae</taxon>
        <taxon>Eurotiales</taxon>
        <taxon>Aspergillaceae</taxon>
        <taxon>Penicillium</taxon>
    </lineage>
</organism>
<protein>
    <recommendedName>
        <fullName evidence="4">BTB domain-containing protein</fullName>
    </recommendedName>
</protein>
<feature type="compositionally biased region" description="Acidic residues" evidence="1">
    <location>
        <begin position="250"/>
        <end position="263"/>
    </location>
</feature>
<accession>A0A9W9EPM1</accession>
<feature type="compositionally biased region" description="Basic and acidic residues" evidence="1">
    <location>
        <begin position="298"/>
        <end position="318"/>
    </location>
</feature>
<evidence type="ECO:0000313" key="3">
    <source>
        <dbReference type="Proteomes" id="UP001149074"/>
    </source>
</evidence>
<dbReference type="RefSeq" id="XP_056470366.1">
    <property type="nucleotide sequence ID" value="XM_056622950.1"/>
</dbReference>
<reference evidence="2" key="1">
    <citation type="submission" date="2022-11" db="EMBL/GenBank/DDBJ databases">
        <authorList>
            <person name="Petersen C."/>
        </authorList>
    </citation>
    <scope>NUCLEOTIDE SEQUENCE</scope>
    <source>
        <strain evidence="2">IBT 30761</strain>
    </source>
</reference>
<gene>
    <name evidence="2" type="ORF">N7532_010459</name>
</gene>
<feature type="compositionally biased region" description="Basic and acidic residues" evidence="1">
    <location>
        <begin position="150"/>
        <end position="164"/>
    </location>
</feature>
<proteinExistence type="predicted"/>
<feature type="compositionally biased region" description="Acidic residues" evidence="1">
    <location>
        <begin position="138"/>
        <end position="149"/>
    </location>
</feature>
<dbReference type="Proteomes" id="UP001149074">
    <property type="component" value="Unassembled WGS sequence"/>
</dbReference>
<feature type="region of interest" description="Disordered" evidence="1">
    <location>
        <begin position="45"/>
        <end position="358"/>
    </location>
</feature>